<reference evidence="1 2" key="1">
    <citation type="submission" date="2009-04" db="EMBL/GenBank/DDBJ databases">
        <authorList>
            <person name="Reysenbach A.-L."/>
            <person name="Heidelberg J.F."/>
            <person name="Nelson W.C."/>
        </authorList>
    </citation>
    <scope>NUCLEOTIDE SEQUENCE [LARGE SCALE GENOMIC DNA]</scope>
    <source>
        <strain evidence="1 2">SS-5</strain>
    </source>
</reference>
<dbReference type="PANTHER" id="PTHR46313">
    <property type="match status" value="1"/>
</dbReference>
<sequence length="488" mass="56531">MFDYVVVGGGIGGVVSYAILKKIGKKVALLEKESYLGGCSGTFKRKEYLYNVGASTLVGLQDHMPLGKVFKFLNLPKPKVKKLEVPMVVFVGDKAIKRYSDKEKAVLELENNFNYKNLRSVWQKVYSISDANWQNIYNVIPINYKNPKLLFKKFAENYRYLLKALPYQFKTSYDFFKDNLGDFDEDFKDFLDNQILMTSQGYSRDVSISVGSMGLTYPNLDNYYVYGGMGKVFDCLVDDYKNVFLKHKVIKIKKVKDFFQVITDKEVFEAKNVILNKTIWDYCDLLEDFKDACIKNRKKYSKIWSSLTIYFNLEDKNNVVDEHHYQIIHKDINPYTGSNSFFVSISDKEDEVLTKDGEKSVIISTHCRISFWQDLSKQEYLEKKEKAKDFILNRLFEYVPKFKDCKIKNVMVGSPKTFQRYTGRYNGTVGGIPLIKDYIPFKYPFNFTPIKGVYLVGDSVFPGQGWPGVIIGVLNLLLQIEDIDEILH</sequence>
<proteinExistence type="predicted"/>
<keyword evidence="1" id="KW-0413">Isomerase</keyword>
<organism evidence="1 2">
    <name type="scientific">Sulfurihydrogenibium yellowstonense SS-5</name>
    <dbReference type="NCBI Taxonomy" id="432331"/>
    <lineage>
        <taxon>Bacteria</taxon>
        <taxon>Pseudomonadati</taxon>
        <taxon>Aquificota</taxon>
        <taxon>Aquificia</taxon>
        <taxon>Aquificales</taxon>
        <taxon>Hydrogenothermaceae</taxon>
        <taxon>Sulfurihydrogenibium</taxon>
    </lineage>
</organism>
<name>C4FJP6_9AQUI</name>
<gene>
    <name evidence="1" type="ORF">SULYE_0795</name>
</gene>
<dbReference type="Proteomes" id="UP000005540">
    <property type="component" value="Unassembled WGS sequence"/>
</dbReference>
<dbReference type="Pfam" id="PF13450">
    <property type="entry name" value="NAD_binding_8"/>
    <property type="match status" value="1"/>
</dbReference>
<dbReference type="SUPFAM" id="SSF51905">
    <property type="entry name" value="FAD/NAD(P)-binding domain"/>
    <property type="match status" value="1"/>
</dbReference>
<dbReference type="EMBL" id="ABZS01000062">
    <property type="protein sequence ID" value="EEP60703.1"/>
    <property type="molecule type" value="Genomic_DNA"/>
</dbReference>
<comment type="caution">
    <text evidence="1">The sequence shown here is derived from an EMBL/GenBank/DDBJ whole genome shotgun (WGS) entry which is preliminary data.</text>
</comment>
<dbReference type="Gene3D" id="3.50.50.60">
    <property type="entry name" value="FAD/NAD(P)-binding domain"/>
    <property type="match status" value="1"/>
</dbReference>
<dbReference type="GO" id="GO:0016853">
    <property type="term" value="F:isomerase activity"/>
    <property type="evidence" value="ECO:0007669"/>
    <property type="project" value="UniProtKB-KW"/>
</dbReference>
<dbReference type="AlphaFoldDB" id="C4FJP6"/>
<dbReference type="InterPro" id="IPR036188">
    <property type="entry name" value="FAD/NAD-bd_sf"/>
</dbReference>
<accession>C4FJP6</accession>
<keyword evidence="2" id="KW-1185">Reference proteome</keyword>
<dbReference type="OrthoDB" id="9789960at2"/>
<dbReference type="RefSeq" id="WP_007546633.1">
    <property type="nucleotide sequence ID" value="NZ_ABZS01000062.1"/>
</dbReference>
<evidence type="ECO:0000313" key="2">
    <source>
        <dbReference type="Proteomes" id="UP000005540"/>
    </source>
</evidence>
<dbReference type="PANTHER" id="PTHR46313:SF3">
    <property type="entry name" value="PROLYCOPENE ISOMERASE, CHLOROPLASTIC"/>
    <property type="match status" value="1"/>
</dbReference>
<dbReference type="GO" id="GO:0016116">
    <property type="term" value="P:carotenoid metabolic process"/>
    <property type="evidence" value="ECO:0007669"/>
    <property type="project" value="InterPro"/>
</dbReference>
<dbReference type="InterPro" id="IPR045892">
    <property type="entry name" value="CrtISO-like"/>
</dbReference>
<evidence type="ECO:0000313" key="1">
    <source>
        <dbReference type="EMBL" id="EEP60703.1"/>
    </source>
</evidence>
<protein>
    <submittedName>
        <fullName evidence="1">Putative carotenoid isomerase</fullName>
    </submittedName>
</protein>